<evidence type="ECO:0000313" key="1">
    <source>
        <dbReference type="EMBL" id="GEK60100.1"/>
    </source>
</evidence>
<dbReference type="OrthoDB" id="187317at2"/>
<protein>
    <submittedName>
        <fullName evidence="1">Uncharacterized protein</fullName>
    </submittedName>
</protein>
<comment type="caution">
    <text evidence="1">The sequence shown here is derived from an EMBL/GenBank/DDBJ whole genome shotgun (WGS) entry which is preliminary data.</text>
</comment>
<sequence>MNNRQKKGLYQNLHQLFDQGITVNHISEELQFVPLESDAIETKKMLNENDFDTIGIANHGRIIGYVKGEELDEGRCSNYMHRFEPEELVSDSIPLINLLWLFKDKERVFILERNNINKIVVLADLQKPPVRMLIFGMITLLESYMKNIIVERYTHNGWQKCISEKRLEKAEIVYNDKRQNNEALDLVDCLQIADKFHIVGKDKTLRQVLAFESSNQAKSCFNKIQKLRNTLAHAHDLGKDLSWEETLEIVNKMENLLESCERSIIIEKIQ</sequence>
<dbReference type="AlphaFoldDB" id="A0A510Y9N9"/>
<dbReference type="RefSeq" id="WP_094909077.1">
    <property type="nucleotide sequence ID" value="NZ_BJUN01000029.1"/>
</dbReference>
<dbReference type="EMBL" id="BJUN01000029">
    <property type="protein sequence ID" value="GEK60100.1"/>
    <property type="molecule type" value="Genomic_DNA"/>
</dbReference>
<dbReference type="Proteomes" id="UP000321051">
    <property type="component" value="Unassembled WGS sequence"/>
</dbReference>
<name>A0A510Y9N9_MARHA</name>
<accession>A0A510Y9N9</accession>
<organism evidence="1 2">
    <name type="scientific">Marinococcus halophilus</name>
    <dbReference type="NCBI Taxonomy" id="1371"/>
    <lineage>
        <taxon>Bacteria</taxon>
        <taxon>Bacillati</taxon>
        <taxon>Bacillota</taxon>
        <taxon>Bacilli</taxon>
        <taxon>Bacillales</taxon>
        <taxon>Bacillaceae</taxon>
        <taxon>Marinococcus</taxon>
    </lineage>
</organism>
<evidence type="ECO:0000313" key="2">
    <source>
        <dbReference type="Proteomes" id="UP000321051"/>
    </source>
</evidence>
<keyword evidence="2" id="KW-1185">Reference proteome</keyword>
<gene>
    <name evidence="1" type="ORF">MHA01_30050</name>
</gene>
<reference evidence="1 2" key="1">
    <citation type="submission" date="2019-07" db="EMBL/GenBank/DDBJ databases">
        <title>Whole genome shotgun sequence of Marinococcus halophilus NBRC 102359.</title>
        <authorList>
            <person name="Hosoyama A."/>
            <person name="Uohara A."/>
            <person name="Ohji S."/>
            <person name="Ichikawa N."/>
        </authorList>
    </citation>
    <scope>NUCLEOTIDE SEQUENCE [LARGE SCALE GENOMIC DNA]</scope>
    <source>
        <strain evidence="1 2">NBRC 102359</strain>
    </source>
</reference>
<proteinExistence type="predicted"/>